<organism evidence="5 7">
    <name type="scientific">Pandoraea apista</name>
    <dbReference type="NCBI Taxonomy" id="93218"/>
    <lineage>
        <taxon>Bacteria</taxon>
        <taxon>Pseudomonadati</taxon>
        <taxon>Pseudomonadota</taxon>
        <taxon>Betaproteobacteria</taxon>
        <taxon>Burkholderiales</taxon>
        <taxon>Burkholderiaceae</taxon>
        <taxon>Pandoraea</taxon>
    </lineage>
</organism>
<dbReference type="OrthoDB" id="9806974at2"/>
<dbReference type="PANTHER" id="PTHR43639">
    <property type="entry name" value="OXIDOREDUCTASE, SHORT-CHAIN DEHYDROGENASE/REDUCTASE FAMILY (AFU_ORTHOLOGUE AFUA_5G02870)"/>
    <property type="match status" value="1"/>
</dbReference>
<evidence type="ECO:0000313" key="4">
    <source>
        <dbReference type="EMBL" id="RSK75354.1"/>
    </source>
</evidence>
<dbReference type="RefSeq" id="WP_042115680.1">
    <property type="nucleotide sequence ID" value="NZ_CABPSX010000011.1"/>
</dbReference>
<dbReference type="PANTHER" id="PTHR43639:SF1">
    <property type="entry name" value="SHORT-CHAIN DEHYDROGENASE_REDUCTASE FAMILY PROTEIN"/>
    <property type="match status" value="1"/>
</dbReference>
<dbReference type="GO" id="GO:0047936">
    <property type="term" value="F:glucose 1-dehydrogenase [NAD(P)+] activity"/>
    <property type="evidence" value="ECO:0007669"/>
    <property type="project" value="UniProtKB-EC"/>
</dbReference>
<dbReference type="PRINTS" id="PR00081">
    <property type="entry name" value="GDHRDH"/>
</dbReference>
<comment type="similarity">
    <text evidence="1">Belongs to the short-chain dehydrogenases/reductases (SDR) family.</text>
</comment>
<evidence type="ECO:0000313" key="5">
    <source>
        <dbReference type="EMBL" id="VVG73382.1"/>
    </source>
</evidence>
<evidence type="ECO:0000313" key="6">
    <source>
        <dbReference type="Proteomes" id="UP000270216"/>
    </source>
</evidence>
<dbReference type="Proteomes" id="UP000364291">
    <property type="component" value="Unassembled WGS sequence"/>
</dbReference>
<evidence type="ECO:0000256" key="1">
    <source>
        <dbReference type="ARBA" id="ARBA00006484"/>
    </source>
</evidence>
<gene>
    <name evidence="4" type="ORF">EJE83_24050</name>
    <name evidence="5" type="ORF">PAP18089_04389</name>
</gene>
<dbReference type="PRINTS" id="PR00080">
    <property type="entry name" value="SDRFAMILY"/>
</dbReference>
<dbReference type="CDD" id="cd05233">
    <property type="entry name" value="SDR_c"/>
    <property type="match status" value="1"/>
</dbReference>
<dbReference type="GeneID" id="47014476"/>
<name>A0A0B5FI23_9BURK</name>
<dbReference type="InterPro" id="IPR036291">
    <property type="entry name" value="NAD(P)-bd_dom_sf"/>
</dbReference>
<reference evidence="4 6" key="1">
    <citation type="submission" date="2018-12" db="EMBL/GenBank/DDBJ databases">
        <title>Whole genome sequence of a Pandoraea apista isolate from a patient with cystic fibrosis.</title>
        <authorList>
            <person name="Kenna D.T."/>
            <person name="Turton J.F."/>
        </authorList>
    </citation>
    <scope>NUCLEOTIDE SEQUENCE [LARGE SCALE GENOMIC DNA]</scope>
    <source>
        <strain evidence="4 6">Pa13324</strain>
    </source>
</reference>
<reference evidence="5 7" key="2">
    <citation type="submission" date="2019-08" db="EMBL/GenBank/DDBJ databases">
        <authorList>
            <person name="Peeters C."/>
        </authorList>
    </citation>
    <scope>NUCLEOTIDE SEQUENCE [LARGE SCALE GENOMIC DNA]</scope>
    <source>
        <strain evidence="5 7">LMG 18089</strain>
    </source>
</reference>
<protein>
    <submittedName>
        <fullName evidence="4">Glucose 1-dehydrogenase</fullName>
        <ecNumber evidence="4">1.1.1.47</ecNumber>
    </submittedName>
    <submittedName>
        <fullName evidence="5">Oxidoreductase</fullName>
    </submittedName>
</protein>
<dbReference type="Proteomes" id="UP000270216">
    <property type="component" value="Unassembled WGS sequence"/>
</dbReference>
<dbReference type="Pfam" id="PF13561">
    <property type="entry name" value="adh_short_C2"/>
    <property type="match status" value="1"/>
</dbReference>
<dbReference type="EMBL" id="CABPSX010000011">
    <property type="protein sequence ID" value="VVG73382.1"/>
    <property type="molecule type" value="Genomic_DNA"/>
</dbReference>
<dbReference type="InterPro" id="IPR002347">
    <property type="entry name" value="SDR_fam"/>
</dbReference>
<feature type="domain" description="Ketoreductase" evidence="3">
    <location>
        <begin position="7"/>
        <end position="189"/>
    </location>
</feature>
<evidence type="ECO:0000313" key="7">
    <source>
        <dbReference type="Proteomes" id="UP000364291"/>
    </source>
</evidence>
<dbReference type="FunFam" id="3.40.50.720:FF:000084">
    <property type="entry name" value="Short-chain dehydrogenase reductase"/>
    <property type="match status" value="1"/>
</dbReference>
<dbReference type="KEGG" id="papi:SG18_18300"/>
<sequence length="253" mass="26230">MQDLRGKFVLITGASTGIGAAAARAFAAQGANVAVHYNRSADKAEAVAEAVRACGVKAMTVAADVADTGAIDAAVAHVLDGFGRIDVLINNAGSLVKRTPFTEVSDAYFEDVLNVNARSVVAFSRAVVPAMRKQGGGAIVNVTSIAARHGGGPGALIYAAAKGFVSTLTRGMAKELMPDRIRVNAVSPGVIMTPFHEQFSTEAQIEAFRQSIPMGRLGDPDECSGAFLYLASETLASYVTGQIIEVNGGQLML</sequence>
<proteinExistence type="inferred from homology"/>
<dbReference type="Gene3D" id="3.40.50.720">
    <property type="entry name" value="NAD(P)-binding Rossmann-like Domain"/>
    <property type="match status" value="1"/>
</dbReference>
<evidence type="ECO:0000256" key="2">
    <source>
        <dbReference type="ARBA" id="ARBA00023002"/>
    </source>
</evidence>
<dbReference type="EC" id="1.1.1.47" evidence="4"/>
<dbReference type="SUPFAM" id="SSF51735">
    <property type="entry name" value="NAD(P)-binding Rossmann-fold domains"/>
    <property type="match status" value="1"/>
</dbReference>
<dbReference type="InterPro" id="IPR057326">
    <property type="entry name" value="KR_dom"/>
</dbReference>
<evidence type="ECO:0000259" key="3">
    <source>
        <dbReference type="SMART" id="SM00822"/>
    </source>
</evidence>
<dbReference type="InterPro" id="IPR020904">
    <property type="entry name" value="Sc_DH/Rdtase_CS"/>
</dbReference>
<keyword evidence="6" id="KW-1185">Reference proteome</keyword>
<dbReference type="NCBIfam" id="NF005559">
    <property type="entry name" value="PRK07231.1"/>
    <property type="match status" value="1"/>
</dbReference>
<accession>A0A0B5FI23</accession>
<dbReference type="AlphaFoldDB" id="A0A0B5FI23"/>
<dbReference type="STRING" id="93218.XM39_18490"/>
<dbReference type="SMART" id="SM00822">
    <property type="entry name" value="PKS_KR"/>
    <property type="match status" value="1"/>
</dbReference>
<dbReference type="EMBL" id="RWHX01000071">
    <property type="protein sequence ID" value="RSK75354.1"/>
    <property type="molecule type" value="Genomic_DNA"/>
</dbReference>
<dbReference type="PROSITE" id="PS00061">
    <property type="entry name" value="ADH_SHORT"/>
    <property type="match status" value="1"/>
</dbReference>
<keyword evidence="2 4" id="KW-0560">Oxidoreductase</keyword>